<dbReference type="Gene3D" id="1.10.1070.11">
    <property type="entry name" value="Phosphatidylinositol 3-/4-kinase, catalytic domain"/>
    <property type="match status" value="1"/>
</dbReference>
<dbReference type="Proteomes" id="UP000011014">
    <property type="component" value="Unassembled WGS sequence"/>
</dbReference>
<dbReference type="AlphaFoldDB" id="E4YNX5"/>
<dbReference type="PROSITE" id="PS50290">
    <property type="entry name" value="PI3_4_KINASE_3"/>
    <property type="match status" value="1"/>
</dbReference>
<evidence type="ECO:0000313" key="2">
    <source>
        <dbReference type="EMBL" id="CBY37173.1"/>
    </source>
</evidence>
<protein>
    <recommendedName>
        <fullName evidence="1">PI3K/PI4K catalytic domain-containing protein</fullName>
    </recommendedName>
</protein>
<dbReference type="EMBL" id="FN654914">
    <property type="protein sequence ID" value="CBY37173.1"/>
    <property type="molecule type" value="Genomic_DNA"/>
</dbReference>
<accession>E4YNX5</accession>
<organism evidence="2">
    <name type="scientific">Oikopleura dioica</name>
    <name type="common">Tunicate</name>
    <dbReference type="NCBI Taxonomy" id="34765"/>
    <lineage>
        <taxon>Eukaryota</taxon>
        <taxon>Metazoa</taxon>
        <taxon>Chordata</taxon>
        <taxon>Tunicata</taxon>
        <taxon>Appendicularia</taxon>
        <taxon>Copelata</taxon>
        <taxon>Oikopleuridae</taxon>
        <taxon>Oikopleura</taxon>
    </lineage>
</organism>
<evidence type="ECO:0000259" key="1">
    <source>
        <dbReference type="PROSITE" id="PS50290"/>
    </source>
</evidence>
<dbReference type="InterPro" id="IPR000403">
    <property type="entry name" value="PI3/4_kinase_cat_dom"/>
</dbReference>
<reference evidence="2" key="1">
    <citation type="journal article" date="2010" name="Science">
        <title>Plasticity of animal genome architecture unmasked by rapid evolution of a pelagic tunicate.</title>
        <authorList>
            <person name="Denoeud F."/>
            <person name="Henriet S."/>
            <person name="Mungpakdee S."/>
            <person name="Aury J.M."/>
            <person name="Da Silva C."/>
            <person name="Brinkmann H."/>
            <person name="Mikhaleva J."/>
            <person name="Olsen L.C."/>
            <person name="Jubin C."/>
            <person name="Canestro C."/>
            <person name="Bouquet J.M."/>
            <person name="Danks G."/>
            <person name="Poulain J."/>
            <person name="Campsteijn C."/>
            <person name="Adamski M."/>
            <person name="Cross I."/>
            <person name="Yadetie F."/>
            <person name="Muffato M."/>
            <person name="Louis A."/>
            <person name="Butcher S."/>
            <person name="Tsagkogeorga G."/>
            <person name="Konrad A."/>
            <person name="Singh S."/>
            <person name="Jensen M.F."/>
            <person name="Cong E.H."/>
            <person name="Eikeseth-Otteraa H."/>
            <person name="Noel B."/>
            <person name="Anthouard V."/>
            <person name="Porcel B.M."/>
            <person name="Kachouri-Lafond R."/>
            <person name="Nishino A."/>
            <person name="Ugolini M."/>
            <person name="Chourrout P."/>
            <person name="Nishida H."/>
            <person name="Aasland R."/>
            <person name="Huzurbazar S."/>
            <person name="Westhof E."/>
            <person name="Delsuc F."/>
            <person name="Lehrach H."/>
            <person name="Reinhardt R."/>
            <person name="Weissenbach J."/>
            <person name="Roy S.W."/>
            <person name="Artiguenave F."/>
            <person name="Postlethwait J.H."/>
            <person name="Manak J.R."/>
            <person name="Thompson E.M."/>
            <person name="Jaillon O."/>
            <person name="Du Pasquier L."/>
            <person name="Boudinot P."/>
            <person name="Liberles D.A."/>
            <person name="Volff J.N."/>
            <person name="Philippe H."/>
            <person name="Lenhard B."/>
            <person name="Roest Crollius H."/>
            <person name="Wincker P."/>
            <person name="Chourrout D."/>
        </authorList>
    </citation>
    <scope>NUCLEOTIDE SEQUENCE [LARGE SCALE GENOMIC DNA]</scope>
</reference>
<feature type="non-terminal residue" evidence="2">
    <location>
        <position position="1"/>
    </location>
</feature>
<gene>
    <name evidence="2" type="ORF">GSOID_T00030254001</name>
</gene>
<name>E4YNX5_OIKDI</name>
<feature type="domain" description="PI3K/PI4K catalytic" evidence="1">
    <location>
        <begin position="1"/>
        <end position="56"/>
    </location>
</feature>
<dbReference type="InterPro" id="IPR036940">
    <property type="entry name" value="PI3/4_kinase_cat_sf"/>
</dbReference>
<proteinExistence type="predicted"/>
<sequence>SGRKLQLMLDAGIPDIAIEPDKTLQKLRERMRLDLNDMDAIKHFQLVTDQAISSVTARISENMHAIKIWTTS</sequence>